<dbReference type="PROSITE" id="PS50043">
    <property type="entry name" value="HTH_LUXR_2"/>
    <property type="match status" value="1"/>
</dbReference>
<dbReference type="SMART" id="SM00421">
    <property type="entry name" value="HTH_LUXR"/>
    <property type="match status" value="1"/>
</dbReference>
<keyword evidence="2" id="KW-0067">ATP-binding</keyword>
<feature type="domain" description="HTH luxR-type" evidence="3">
    <location>
        <begin position="894"/>
        <end position="959"/>
    </location>
</feature>
<dbReference type="CDD" id="cd06170">
    <property type="entry name" value="LuxR_C_like"/>
    <property type="match status" value="1"/>
</dbReference>
<dbReference type="InterPro" id="IPR000792">
    <property type="entry name" value="Tscrpt_reg_LuxR_C"/>
</dbReference>
<dbReference type="GO" id="GO:0003677">
    <property type="term" value="F:DNA binding"/>
    <property type="evidence" value="ECO:0007669"/>
    <property type="project" value="InterPro"/>
</dbReference>
<dbReference type="GO" id="GO:0004016">
    <property type="term" value="F:adenylate cyclase activity"/>
    <property type="evidence" value="ECO:0007669"/>
    <property type="project" value="TreeGrafter"/>
</dbReference>
<dbReference type="GO" id="GO:0006355">
    <property type="term" value="P:regulation of DNA-templated transcription"/>
    <property type="evidence" value="ECO:0007669"/>
    <property type="project" value="InterPro"/>
</dbReference>
<dbReference type="InterPro" id="IPR041664">
    <property type="entry name" value="AAA_16"/>
</dbReference>
<evidence type="ECO:0000313" key="5">
    <source>
        <dbReference type="Proteomes" id="UP000317940"/>
    </source>
</evidence>
<reference evidence="4 5" key="1">
    <citation type="submission" date="2019-06" db="EMBL/GenBank/DDBJ databases">
        <title>Sequencing the genomes of 1000 actinobacteria strains.</title>
        <authorList>
            <person name="Klenk H.-P."/>
        </authorList>
    </citation>
    <scope>NUCLEOTIDE SEQUENCE [LARGE SCALE GENOMIC DNA]</scope>
    <source>
        <strain evidence="4 5">DSM 44826</strain>
    </source>
</reference>
<evidence type="ECO:0000256" key="2">
    <source>
        <dbReference type="ARBA" id="ARBA00022840"/>
    </source>
</evidence>
<protein>
    <submittedName>
        <fullName evidence="4">Regulatory LuxR family protein</fullName>
    </submittedName>
</protein>
<evidence type="ECO:0000256" key="1">
    <source>
        <dbReference type="ARBA" id="ARBA00022741"/>
    </source>
</evidence>
<dbReference type="SUPFAM" id="SSF46894">
    <property type="entry name" value="C-terminal effector domain of the bipartite response regulators"/>
    <property type="match status" value="1"/>
</dbReference>
<proteinExistence type="predicted"/>
<dbReference type="EMBL" id="VIWT01000003">
    <property type="protein sequence ID" value="TWF90113.1"/>
    <property type="molecule type" value="Genomic_DNA"/>
</dbReference>
<dbReference type="Proteomes" id="UP000317940">
    <property type="component" value="Unassembled WGS sequence"/>
</dbReference>
<dbReference type="Pfam" id="PF00196">
    <property type="entry name" value="GerE"/>
    <property type="match status" value="1"/>
</dbReference>
<accession>A0A561TSL9</accession>
<evidence type="ECO:0000313" key="4">
    <source>
        <dbReference type="EMBL" id="TWF90113.1"/>
    </source>
</evidence>
<dbReference type="RefSeq" id="WP_281292751.1">
    <property type="nucleotide sequence ID" value="NZ_BAAAMZ010000001.1"/>
</dbReference>
<comment type="caution">
    <text evidence="4">The sequence shown here is derived from an EMBL/GenBank/DDBJ whole genome shotgun (WGS) entry which is preliminary data.</text>
</comment>
<dbReference type="Pfam" id="PF13191">
    <property type="entry name" value="AAA_16"/>
    <property type="match status" value="1"/>
</dbReference>
<dbReference type="InterPro" id="IPR036388">
    <property type="entry name" value="WH-like_DNA-bd_sf"/>
</dbReference>
<dbReference type="PRINTS" id="PR00038">
    <property type="entry name" value="HTHLUXR"/>
</dbReference>
<dbReference type="PANTHER" id="PTHR16305:SF35">
    <property type="entry name" value="TRANSCRIPTIONAL ACTIVATOR DOMAIN"/>
    <property type="match status" value="1"/>
</dbReference>
<dbReference type="GO" id="GO:0005524">
    <property type="term" value="F:ATP binding"/>
    <property type="evidence" value="ECO:0007669"/>
    <property type="project" value="UniProtKB-KW"/>
</dbReference>
<dbReference type="InterPro" id="IPR016032">
    <property type="entry name" value="Sig_transdc_resp-reg_C-effctor"/>
</dbReference>
<name>A0A561TSL9_9ACTN</name>
<dbReference type="InterPro" id="IPR027417">
    <property type="entry name" value="P-loop_NTPase"/>
</dbReference>
<dbReference type="SUPFAM" id="SSF52540">
    <property type="entry name" value="P-loop containing nucleoside triphosphate hydrolases"/>
    <property type="match status" value="1"/>
</dbReference>
<keyword evidence="1" id="KW-0547">Nucleotide-binding</keyword>
<dbReference type="AlphaFoldDB" id="A0A561TSL9"/>
<evidence type="ECO:0000259" key="3">
    <source>
        <dbReference type="PROSITE" id="PS50043"/>
    </source>
</evidence>
<sequence length="964" mass="101417">MTQDLDDGLAAHGGRFPLVGRRRELGRLLAALRNPPAVVLVEGEAGIGKSRLVREAGLLLRAEHHQVLTGFCHPLREPLPYGPVVDALRQADLTRSPVFPPTTGALAPLLPDLAELLGPPPLPPADASAQRFHLVQAVRSFLTALGPTTLVVEDLHWADDATRDLLLLLARDLPPQLGLVLTYRDEDLPPDGAVLGAAYHRQPGTGGSTIRLGPLAEPEVRELAAAALGPHATTALGAALYQRSQGLPLAAEEDLITLAEHGETPGHRGALEHLQDAAVPRGLREVVLERLAVLSPAAVAVAHAAAVLAVPAREELLTALAGLSTEQGAEALTELLLASVLHEDQGEERGAYAFRHVLAQQVVHEHVPTPARLRLHRRAIELLQAQTPVPLVRIAHHTLAAGDRTGWLLRAQEAADQAIAVRDGGTAATLLRRLLDQPELRGEARSRAALSLAAIAAGSVDFRTDVDLLRRLVADPALSLETRGEIRLSLGLGLLTENAVAAGFDEVERAAGELADRRPERAVRAMVALALKEAEGPQYTRAWLERADGAARASGSEALTAAVHATRLTLMACQGSAGVWELTERLPRRAADTELLRQSARALQNVADTASYLGHDRRAAALATEAGQLAAHTGRPITGFLSRGTLLRLDAFAGRWDGLAERLDSFVAEYPTAGGPRAERAVLTGAFAAAQGQLALARDLFGEAARIAAEQLLVGIELRAAAGLCAVHLSVGDPARAWAVADRAVATVRHTAAWPRTAGLLPAAVEAALACGRRTAAEQLGAEAERALRGRDAPAAAADVELVHGLLLLEAEPAAAAGHFAAAVQAWRKIGRPYQTARALEREAGARHRGGPGAADDPLAEALALFTDLGATADAARCKQLQRDLGLVRRGPGRPGYGDGLSPREHQVAGLLTAGATNQQIAESLSLSPRTAENHVAKVLKKLGTSRKLVSSVYQVAPDGDAGT</sequence>
<dbReference type="PANTHER" id="PTHR16305">
    <property type="entry name" value="TESTICULAR SOLUBLE ADENYLYL CYCLASE"/>
    <property type="match status" value="1"/>
</dbReference>
<dbReference type="Gene3D" id="1.10.10.10">
    <property type="entry name" value="Winged helix-like DNA-binding domain superfamily/Winged helix DNA-binding domain"/>
    <property type="match status" value="1"/>
</dbReference>
<keyword evidence="5" id="KW-1185">Reference proteome</keyword>
<organism evidence="4 5">
    <name type="scientific">Kitasatospora viridis</name>
    <dbReference type="NCBI Taxonomy" id="281105"/>
    <lineage>
        <taxon>Bacteria</taxon>
        <taxon>Bacillati</taxon>
        <taxon>Actinomycetota</taxon>
        <taxon>Actinomycetes</taxon>
        <taxon>Kitasatosporales</taxon>
        <taxon>Streptomycetaceae</taxon>
        <taxon>Kitasatospora</taxon>
    </lineage>
</organism>
<dbReference type="GO" id="GO:0005737">
    <property type="term" value="C:cytoplasm"/>
    <property type="evidence" value="ECO:0007669"/>
    <property type="project" value="TreeGrafter"/>
</dbReference>
<gene>
    <name evidence="4" type="ORF">FHX73_13157</name>
</gene>